<keyword evidence="10" id="KW-1185">Reference proteome</keyword>
<evidence type="ECO:0000256" key="8">
    <source>
        <dbReference type="HAMAP-Rule" id="MF_01416"/>
    </source>
</evidence>
<gene>
    <name evidence="8" type="primary">atpH</name>
    <name evidence="9" type="ORF">K5L01_11520</name>
</gene>
<keyword evidence="3 8" id="KW-0375">Hydrogen ion transport</keyword>
<dbReference type="PRINTS" id="PR00125">
    <property type="entry name" value="ATPASEDELTA"/>
</dbReference>
<dbReference type="HAMAP" id="MF_01416">
    <property type="entry name" value="ATP_synth_delta_bact"/>
    <property type="match status" value="1"/>
</dbReference>
<evidence type="ECO:0000256" key="6">
    <source>
        <dbReference type="ARBA" id="ARBA00023196"/>
    </source>
</evidence>
<comment type="caution">
    <text evidence="9">The sequence shown here is derived from an EMBL/GenBank/DDBJ whole genome shotgun (WGS) entry which is preliminary data.</text>
</comment>
<comment type="similarity">
    <text evidence="8">Belongs to the ATPase delta chain family.</text>
</comment>
<keyword evidence="5 8" id="KW-0472">Membrane</keyword>
<reference evidence="9 10" key="1">
    <citation type="submission" date="2021-08" db="EMBL/GenBank/DDBJ databases">
        <title>Novel members of of the genus Stenotrophomonas from differernt environment.</title>
        <authorList>
            <person name="Deng Y."/>
        </authorList>
    </citation>
    <scope>NUCLEOTIDE SEQUENCE [LARGE SCALE GENOMIC DNA]</scope>
    <source>
        <strain evidence="9 10">CPCC 101365</strain>
    </source>
</reference>
<comment type="function">
    <text evidence="8">F(1)F(0) ATP synthase produces ATP from ADP in the presence of a proton or sodium gradient. F-type ATPases consist of two structural domains, F(1) containing the extramembraneous catalytic core and F(0) containing the membrane proton channel, linked together by a central stalk and a peripheral stalk. During catalysis, ATP synthesis in the catalytic domain of F(1) is coupled via a rotary mechanism of the central stalk subunits to proton translocation.</text>
</comment>
<evidence type="ECO:0000256" key="1">
    <source>
        <dbReference type="ARBA" id="ARBA00004370"/>
    </source>
</evidence>
<dbReference type="NCBIfam" id="TIGR01145">
    <property type="entry name" value="ATP_synt_delta"/>
    <property type="match status" value="1"/>
</dbReference>
<organism evidence="9 10">
    <name type="scientific">Stenotrophomonas mori</name>
    <dbReference type="NCBI Taxonomy" id="2871096"/>
    <lineage>
        <taxon>Bacteria</taxon>
        <taxon>Pseudomonadati</taxon>
        <taxon>Pseudomonadota</taxon>
        <taxon>Gammaproteobacteria</taxon>
        <taxon>Lysobacterales</taxon>
        <taxon>Lysobacteraceae</taxon>
        <taxon>Stenotrophomonas</taxon>
    </lineage>
</organism>
<dbReference type="InterPro" id="IPR000711">
    <property type="entry name" value="ATPase_OSCP/dsu"/>
</dbReference>
<proteinExistence type="inferred from homology"/>
<evidence type="ECO:0000313" key="10">
    <source>
        <dbReference type="Proteomes" id="UP001431235"/>
    </source>
</evidence>
<dbReference type="Proteomes" id="UP001431235">
    <property type="component" value="Unassembled WGS sequence"/>
</dbReference>
<dbReference type="RefSeq" id="WP_250064663.1">
    <property type="nucleotide sequence ID" value="NZ_JAIKTS010000004.1"/>
</dbReference>
<accession>A0ABT0SIY3</accession>
<evidence type="ECO:0000256" key="2">
    <source>
        <dbReference type="ARBA" id="ARBA00022448"/>
    </source>
</evidence>
<evidence type="ECO:0000256" key="5">
    <source>
        <dbReference type="ARBA" id="ARBA00023136"/>
    </source>
</evidence>
<comment type="function">
    <text evidence="8">This protein is part of the stalk that links CF(0) to CF(1). It either transmits conformational changes from CF(0) to CF(1) or is implicated in proton conduction.</text>
</comment>
<evidence type="ECO:0000256" key="7">
    <source>
        <dbReference type="ARBA" id="ARBA00023310"/>
    </source>
</evidence>
<evidence type="ECO:0000256" key="3">
    <source>
        <dbReference type="ARBA" id="ARBA00022781"/>
    </source>
</evidence>
<evidence type="ECO:0000256" key="4">
    <source>
        <dbReference type="ARBA" id="ARBA00023065"/>
    </source>
</evidence>
<dbReference type="Pfam" id="PF00213">
    <property type="entry name" value="OSCP"/>
    <property type="match status" value="1"/>
</dbReference>
<dbReference type="EMBL" id="JAIKTS010000004">
    <property type="protein sequence ID" value="MCL7715271.1"/>
    <property type="molecule type" value="Genomic_DNA"/>
</dbReference>
<keyword evidence="2 8" id="KW-0813">Transport</keyword>
<keyword evidence="7 8" id="KW-0066">ATP synthesis</keyword>
<keyword evidence="6 8" id="KW-0139">CF(1)</keyword>
<comment type="subcellular location">
    <subcellularLocation>
        <location evidence="8">Cell membrane</location>
        <topology evidence="8">Peripheral membrane protein</topology>
    </subcellularLocation>
    <subcellularLocation>
        <location evidence="1">Membrane</location>
    </subcellularLocation>
</comment>
<dbReference type="NCBIfam" id="NF004402">
    <property type="entry name" value="PRK05758.2-2"/>
    <property type="match status" value="1"/>
</dbReference>
<dbReference type="Gene3D" id="1.10.520.20">
    <property type="entry name" value="N-terminal domain of the delta subunit of the F1F0-ATP synthase"/>
    <property type="match status" value="1"/>
</dbReference>
<dbReference type="InterPro" id="IPR026015">
    <property type="entry name" value="ATP_synth_OSCP/delta_N_sf"/>
</dbReference>
<keyword evidence="8" id="KW-1003">Cell membrane</keyword>
<dbReference type="SUPFAM" id="SSF47928">
    <property type="entry name" value="N-terminal domain of the delta subunit of the F1F0-ATP synthase"/>
    <property type="match status" value="1"/>
</dbReference>
<name>A0ABT0SIY3_9GAMM</name>
<protein>
    <recommendedName>
        <fullName evidence="8">ATP synthase subunit delta</fullName>
    </recommendedName>
    <alternativeName>
        <fullName evidence="8">ATP synthase F(1) sector subunit delta</fullName>
    </alternativeName>
    <alternativeName>
        <fullName evidence="8">F-type ATPase subunit delta</fullName>
        <shortName evidence="8">F-ATPase subunit delta</shortName>
    </alternativeName>
</protein>
<keyword evidence="4 8" id="KW-0406">Ion transport</keyword>
<evidence type="ECO:0000313" key="9">
    <source>
        <dbReference type="EMBL" id="MCL7715271.1"/>
    </source>
</evidence>
<sequence length="175" mass="18301">MSQALTLARPYARAAFAIAREEGTFAPWSEALAFSARVAADPRVSALLSNPQLGRGDAVALLAPDAAGDTYGRFLGLLAESQRLPQLPEVSALFDQLRAEAENVVKATVTSAAELSAGELETIKAALRRRFGRDVELSTAVDASLIGGAVIDAGDVVIDGSLKGKLSRLQTTLAH</sequence>
<dbReference type="PANTHER" id="PTHR11910">
    <property type="entry name" value="ATP SYNTHASE DELTA CHAIN"/>
    <property type="match status" value="1"/>
</dbReference>